<dbReference type="AlphaFoldDB" id="A6GGB7"/>
<sequence>MLGCSDDVDPATGNFPNSGDEIGDTGFSPYDLGPGPLMGQECLTSIKPGAYGYKAQCEGLFLTSLAWTHNGIPQFFTIPSDGGGGFGNDYESYEDAKVMACCAPYDNDETLAEQPHFAHNCMMDARQLACSSMASALGHFIGSNDLPNDEEQALENLRGYLSSESGQTECIDRMGEGHDEMSPMVVSSEWLMDPGLWGVQSVETIEMKMVVTVTDIDQPDSPTICESLHENGDEFLEPVDPPFGDAHILSLVDGMALAAGPTSGAYTFPGQLEMASLLSSCRPGRCSRMSFAPTSGGELYLEELKLYPAQPVTLTILGEKVEVHDPRIELYGSAAGSWYHGEGVNTFSSNPGQARFMIVGECLGEWVTLPAVGSSAISITEMGDEWFAKRFELMHEDGNLDAWTIAVPETEWLKL</sequence>
<gene>
    <name evidence="2" type="ORF">PPSIR1_00355</name>
</gene>
<dbReference type="EMBL" id="ABCS01000104">
    <property type="protein sequence ID" value="EDM75091.1"/>
    <property type="molecule type" value="Genomic_DNA"/>
</dbReference>
<name>A6GGB7_9BACT</name>
<accession>A6GGB7</accession>
<dbReference type="Proteomes" id="UP000005801">
    <property type="component" value="Unassembled WGS sequence"/>
</dbReference>
<keyword evidence="3" id="KW-1185">Reference proteome</keyword>
<dbReference type="RefSeq" id="WP_006975757.1">
    <property type="nucleotide sequence ID" value="NZ_ABCS01000104.1"/>
</dbReference>
<evidence type="ECO:0000313" key="3">
    <source>
        <dbReference type="Proteomes" id="UP000005801"/>
    </source>
</evidence>
<comment type="caution">
    <text evidence="2">The sequence shown here is derived from an EMBL/GenBank/DDBJ whole genome shotgun (WGS) entry which is preliminary data.</text>
</comment>
<dbReference type="STRING" id="391625.PPSIR1_00355"/>
<organism evidence="2 3">
    <name type="scientific">Plesiocystis pacifica SIR-1</name>
    <dbReference type="NCBI Taxonomy" id="391625"/>
    <lineage>
        <taxon>Bacteria</taxon>
        <taxon>Pseudomonadati</taxon>
        <taxon>Myxococcota</taxon>
        <taxon>Polyangia</taxon>
        <taxon>Nannocystales</taxon>
        <taxon>Nannocystaceae</taxon>
        <taxon>Plesiocystis</taxon>
    </lineage>
</organism>
<evidence type="ECO:0000313" key="2">
    <source>
        <dbReference type="EMBL" id="EDM75091.1"/>
    </source>
</evidence>
<proteinExistence type="predicted"/>
<reference evidence="2 3" key="1">
    <citation type="submission" date="2007-06" db="EMBL/GenBank/DDBJ databases">
        <authorList>
            <person name="Shimkets L."/>
            <person name="Ferriera S."/>
            <person name="Johnson J."/>
            <person name="Kravitz S."/>
            <person name="Beeson K."/>
            <person name="Sutton G."/>
            <person name="Rogers Y.-H."/>
            <person name="Friedman R."/>
            <person name="Frazier M."/>
            <person name="Venter J.C."/>
        </authorList>
    </citation>
    <scope>NUCLEOTIDE SEQUENCE [LARGE SCALE GENOMIC DNA]</scope>
    <source>
        <strain evidence="2 3">SIR-1</strain>
    </source>
</reference>
<feature type="region of interest" description="Disordered" evidence="1">
    <location>
        <begin position="1"/>
        <end position="30"/>
    </location>
</feature>
<evidence type="ECO:0000256" key="1">
    <source>
        <dbReference type="SAM" id="MobiDB-lite"/>
    </source>
</evidence>
<protein>
    <submittedName>
        <fullName evidence="2">Uncharacterized protein</fullName>
    </submittedName>
</protein>
<dbReference type="OrthoDB" id="5531390at2"/>